<protein>
    <submittedName>
        <fullName evidence="2">Uncharacterized protein</fullName>
    </submittedName>
</protein>
<evidence type="ECO:0000313" key="2">
    <source>
        <dbReference type="EMBL" id="JAQ00845.1"/>
    </source>
</evidence>
<name>A0A146KZ70_LYGHE</name>
<evidence type="ECO:0000256" key="1">
    <source>
        <dbReference type="SAM" id="MobiDB-lite"/>
    </source>
</evidence>
<feature type="compositionally biased region" description="Low complexity" evidence="1">
    <location>
        <begin position="1"/>
        <end position="11"/>
    </location>
</feature>
<feature type="compositionally biased region" description="Basic and acidic residues" evidence="1">
    <location>
        <begin position="170"/>
        <end position="183"/>
    </location>
</feature>
<reference evidence="2" key="1">
    <citation type="journal article" date="2016" name="Gigascience">
        <title>De novo construction of an expanded transcriptome assembly for the western tarnished plant bug, Lygus hesperus.</title>
        <authorList>
            <person name="Tassone E.E."/>
            <person name="Geib S.M."/>
            <person name="Hall B."/>
            <person name="Fabrick J.A."/>
            <person name="Brent C.S."/>
            <person name="Hull J.J."/>
        </authorList>
    </citation>
    <scope>NUCLEOTIDE SEQUENCE</scope>
</reference>
<sequence>METVSLLSSTSENEEETTTTKSTTADPQKSKSDNSDDDGEHWKKALLARDLDVLHTRTLMIVSDIPSTQRLQLSQNILESIKDVKRIALNEVKQENSSVVCDWKNAVLARNLDLIDTSLQIVMMDVPMSFREQLGRTIVAALQDLEKVIQNDDRPAEHLIHCTVADDCANSDRRGSKDDHEGNGVDLKNISNTNASKVSRTQYKISGYRCYRGPLPPPEAPRDIAAMREKVMQGICPICYRDLPPQSIKCHPCKIFAMRLKERLDMGFTLSCEHENNSGGVTCRSCRYNLYLMMVEEFTV</sequence>
<dbReference type="AlphaFoldDB" id="A0A146KZ70"/>
<accession>A0A146KZ70</accession>
<feature type="region of interest" description="Disordered" evidence="1">
    <location>
        <begin position="170"/>
        <end position="190"/>
    </location>
</feature>
<dbReference type="EMBL" id="GDHC01017784">
    <property type="protein sequence ID" value="JAQ00845.1"/>
    <property type="molecule type" value="Transcribed_RNA"/>
</dbReference>
<organism evidence="2">
    <name type="scientific">Lygus hesperus</name>
    <name type="common">Western plant bug</name>
    <dbReference type="NCBI Taxonomy" id="30085"/>
    <lineage>
        <taxon>Eukaryota</taxon>
        <taxon>Metazoa</taxon>
        <taxon>Ecdysozoa</taxon>
        <taxon>Arthropoda</taxon>
        <taxon>Hexapoda</taxon>
        <taxon>Insecta</taxon>
        <taxon>Pterygota</taxon>
        <taxon>Neoptera</taxon>
        <taxon>Paraneoptera</taxon>
        <taxon>Hemiptera</taxon>
        <taxon>Heteroptera</taxon>
        <taxon>Panheteroptera</taxon>
        <taxon>Cimicomorpha</taxon>
        <taxon>Miridae</taxon>
        <taxon>Mirini</taxon>
        <taxon>Lygus</taxon>
    </lineage>
</organism>
<feature type="region of interest" description="Disordered" evidence="1">
    <location>
        <begin position="1"/>
        <end position="39"/>
    </location>
</feature>
<proteinExistence type="predicted"/>
<gene>
    <name evidence="2" type="ORF">g.53266</name>
</gene>
<feature type="compositionally biased region" description="Basic and acidic residues" evidence="1">
    <location>
        <begin position="28"/>
        <end position="39"/>
    </location>
</feature>